<dbReference type="SUPFAM" id="SSF50998">
    <property type="entry name" value="Quinoprotein alcohol dehydrogenase-like"/>
    <property type="match status" value="1"/>
</dbReference>
<keyword evidence="3" id="KW-0560">Oxidoreductase</keyword>
<dbReference type="SMART" id="SM00564">
    <property type="entry name" value="PQQ"/>
    <property type="match status" value="5"/>
</dbReference>
<feature type="domain" description="Pyrrolo-quinoline quinone repeat" evidence="5">
    <location>
        <begin position="75"/>
        <end position="340"/>
    </location>
</feature>
<feature type="chain" id="PRO_5019179798" description="Pyrrolo-quinoline quinone repeat domain-containing protein" evidence="4">
    <location>
        <begin position="25"/>
        <end position="551"/>
    </location>
</feature>
<dbReference type="OrthoDB" id="416253at2759"/>
<dbReference type="InterPro" id="IPR011047">
    <property type="entry name" value="Quinoprotein_ADH-like_sf"/>
</dbReference>
<evidence type="ECO:0000256" key="1">
    <source>
        <dbReference type="ARBA" id="ARBA00001931"/>
    </source>
</evidence>
<dbReference type="GO" id="GO:0016491">
    <property type="term" value="F:oxidoreductase activity"/>
    <property type="evidence" value="ECO:0007669"/>
    <property type="project" value="UniProtKB-KW"/>
</dbReference>
<dbReference type="Pfam" id="PF01011">
    <property type="entry name" value="PQQ"/>
    <property type="match status" value="1"/>
</dbReference>
<sequence>MSSLRSRLLALALHLFLWLQSAQADSASIDRLVELNWMGWGGNVQNNRFASTNWKVSSSSIRSLAVKCRLPFPGGVSANPAIVQGIAYFPTWNGSFLAVDCSTCHVQWHINVTKVIDDFAPVPANESTPGYIFTQASRTSPQIDVLNGVLYFGTLTHALIVAVDLRTGRTLGTTQINKHPFAIVTQSPSLYNGVLYTGTSSREESAVTSLPGYPCCSFVGNAVALAFSRKTGKFTTIWDLAMLPVNDHTQPGTWSGVGIWGSQPSIDVARRQVYYATGNTYTVPDVYLPCTSADTTVKCNLPDRVWQEAVLAIDLYSGRVNWVRRIGPLDAWTTACSAVPVNPALCPGSPGPDADFGMSPTFVAGGGKRGQDVLVVGQKNGILYSISADEGKVEWATAIGPGSASGGLSWGVAVDGRLISFTAINSDGVAWSLNASRRTTTITNSAYGAVDLQTGAILWETPVVRNMSSVSPPTAVGDIILTTRTRPLADAVTGSVDGGLVAYRRGTGEMVLDFPLDSYTQSGISVFDTYIGIGTGYHDAVDGSFYVLAVK</sequence>
<evidence type="ECO:0000256" key="3">
    <source>
        <dbReference type="ARBA" id="ARBA00023002"/>
    </source>
</evidence>
<dbReference type="AlphaFoldDB" id="A0A420XZ75"/>
<reference evidence="6 7" key="1">
    <citation type="submission" date="2018-08" db="EMBL/GenBank/DDBJ databases">
        <title>Draft genome of the lignicolous fungus Coniochaeta pulveracea.</title>
        <authorList>
            <person name="Borstlap C.J."/>
            <person name="De Witt R.N."/>
            <person name="Botha A."/>
            <person name="Volschenk H."/>
        </authorList>
    </citation>
    <scope>NUCLEOTIDE SEQUENCE [LARGE SCALE GENOMIC DNA]</scope>
    <source>
        <strain evidence="6 7">CAB683</strain>
    </source>
</reference>
<dbReference type="STRING" id="177199.A0A420XZ75"/>
<keyword evidence="7" id="KW-1185">Reference proteome</keyword>
<dbReference type="EMBL" id="QVQW01000090">
    <property type="protein sequence ID" value="RKU40820.1"/>
    <property type="molecule type" value="Genomic_DNA"/>
</dbReference>
<dbReference type="PANTHER" id="PTHR32303">
    <property type="entry name" value="QUINOPROTEIN ALCOHOL DEHYDROGENASE (CYTOCHROME C)"/>
    <property type="match status" value="1"/>
</dbReference>
<dbReference type="Proteomes" id="UP000275385">
    <property type="component" value="Unassembled WGS sequence"/>
</dbReference>
<dbReference type="Gene3D" id="2.140.10.10">
    <property type="entry name" value="Quinoprotein alcohol dehydrogenase-like superfamily"/>
    <property type="match status" value="1"/>
</dbReference>
<evidence type="ECO:0000313" key="6">
    <source>
        <dbReference type="EMBL" id="RKU40820.1"/>
    </source>
</evidence>
<organism evidence="6 7">
    <name type="scientific">Coniochaeta pulveracea</name>
    <dbReference type="NCBI Taxonomy" id="177199"/>
    <lineage>
        <taxon>Eukaryota</taxon>
        <taxon>Fungi</taxon>
        <taxon>Dikarya</taxon>
        <taxon>Ascomycota</taxon>
        <taxon>Pezizomycotina</taxon>
        <taxon>Sordariomycetes</taxon>
        <taxon>Sordariomycetidae</taxon>
        <taxon>Coniochaetales</taxon>
        <taxon>Coniochaetaceae</taxon>
        <taxon>Coniochaeta</taxon>
    </lineage>
</organism>
<evidence type="ECO:0000256" key="4">
    <source>
        <dbReference type="SAM" id="SignalP"/>
    </source>
</evidence>
<proteinExistence type="inferred from homology"/>
<protein>
    <recommendedName>
        <fullName evidence="5">Pyrrolo-quinoline quinone repeat domain-containing protein</fullName>
    </recommendedName>
</protein>
<evidence type="ECO:0000313" key="7">
    <source>
        <dbReference type="Proteomes" id="UP000275385"/>
    </source>
</evidence>
<evidence type="ECO:0000256" key="2">
    <source>
        <dbReference type="ARBA" id="ARBA00008156"/>
    </source>
</evidence>
<keyword evidence="4" id="KW-0732">Signal</keyword>
<comment type="caution">
    <text evidence="6">The sequence shown here is derived from an EMBL/GenBank/DDBJ whole genome shotgun (WGS) entry which is preliminary data.</text>
</comment>
<dbReference type="InterPro" id="IPR002372">
    <property type="entry name" value="PQQ_rpt_dom"/>
</dbReference>
<accession>A0A420XZ75</accession>
<evidence type="ECO:0000259" key="5">
    <source>
        <dbReference type="Pfam" id="PF01011"/>
    </source>
</evidence>
<feature type="signal peptide" evidence="4">
    <location>
        <begin position="1"/>
        <end position="24"/>
    </location>
</feature>
<comment type="similarity">
    <text evidence="2">Belongs to the bacterial PQQ dehydrogenase family.</text>
</comment>
<name>A0A420XZ75_9PEZI</name>
<gene>
    <name evidence="6" type="ORF">DL546_002065</name>
</gene>
<dbReference type="PANTHER" id="PTHR32303:SF10">
    <property type="entry name" value="OUTER MEMBRANE PROTEIN ASSEMBLY FACTOR BAMB"/>
    <property type="match status" value="1"/>
</dbReference>
<comment type="cofactor">
    <cofactor evidence="1">
        <name>pyrroloquinoline quinone</name>
        <dbReference type="ChEBI" id="CHEBI:58442"/>
    </cofactor>
</comment>
<dbReference type="InterPro" id="IPR018391">
    <property type="entry name" value="PQQ_b-propeller_rpt"/>
</dbReference>